<evidence type="ECO:0000256" key="4">
    <source>
        <dbReference type="ARBA" id="ARBA00023180"/>
    </source>
</evidence>
<feature type="chain" id="PRO_5044846659" description="Ig-like domain-containing protein" evidence="7">
    <location>
        <begin position="21"/>
        <end position="362"/>
    </location>
</feature>
<protein>
    <recommendedName>
        <fullName evidence="10">Ig-like domain-containing protein</fullName>
    </recommendedName>
</protein>
<evidence type="ECO:0000256" key="1">
    <source>
        <dbReference type="ARBA" id="ARBA00004370"/>
    </source>
</evidence>
<dbReference type="Gene3D" id="2.60.40.10">
    <property type="entry name" value="Immunoglobulins"/>
    <property type="match status" value="2"/>
</dbReference>
<proteinExistence type="predicted"/>
<comment type="subcellular location">
    <subcellularLocation>
        <location evidence="1">Membrane</location>
    </subcellularLocation>
</comment>
<evidence type="ECO:0000256" key="5">
    <source>
        <dbReference type="SAM" id="MobiDB-lite"/>
    </source>
</evidence>
<evidence type="ECO:0008006" key="10">
    <source>
        <dbReference type="Google" id="ProtNLM"/>
    </source>
</evidence>
<evidence type="ECO:0000313" key="8">
    <source>
        <dbReference type="EMBL" id="KAL3050643.1"/>
    </source>
</evidence>
<dbReference type="Proteomes" id="UP001619887">
    <property type="component" value="Unassembled WGS sequence"/>
</dbReference>
<dbReference type="SUPFAM" id="SSF48726">
    <property type="entry name" value="Immunoglobulin"/>
    <property type="match status" value="2"/>
</dbReference>
<dbReference type="PANTHER" id="PTHR12080">
    <property type="entry name" value="SIGNALING LYMPHOCYTIC ACTIVATION MOLECULE"/>
    <property type="match status" value="1"/>
</dbReference>
<evidence type="ECO:0000256" key="7">
    <source>
        <dbReference type="SAM" id="SignalP"/>
    </source>
</evidence>
<evidence type="ECO:0000256" key="3">
    <source>
        <dbReference type="ARBA" id="ARBA00023136"/>
    </source>
</evidence>
<reference evidence="8 9" key="1">
    <citation type="journal article" date="2022" name="G3 (Bethesda)">
        <title>Evaluating Illumina-, Nanopore-, and PacBio-based genome assembly strategies with the bald notothen, Trematomus borchgrevinki.</title>
        <authorList>
            <person name="Rayamajhi N."/>
            <person name="Cheng C.C."/>
            <person name="Catchen J.M."/>
        </authorList>
    </citation>
    <scope>NUCLEOTIDE SEQUENCE [LARGE SCALE GENOMIC DNA]</scope>
    <source>
        <strain evidence="8">AGRC-2024</strain>
    </source>
</reference>
<evidence type="ECO:0000313" key="9">
    <source>
        <dbReference type="Proteomes" id="UP001619887"/>
    </source>
</evidence>
<keyword evidence="9" id="KW-1185">Reference proteome</keyword>
<gene>
    <name evidence="8" type="ORF">OYC64_012628</name>
</gene>
<keyword evidence="6" id="KW-1133">Transmembrane helix</keyword>
<evidence type="ECO:0000256" key="2">
    <source>
        <dbReference type="ARBA" id="ARBA00022729"/>
    </source>
</evidence>
<keyword evidence="2 7" id="KW-0732">Signal</keyword>
<sequence length="362" mass="39216">MGKVLVFALLVLASLRSASTEEPIKEGGSVTLDLRPVPSGPITIIQWKFQDSILAEWVKDVLPLDHNRKNIKLNIVSGELTMEKMATEDTGVYSVEVNNNVQKETYNVLVIKDVPKPSIWVSPLACSDEDDQCTLTCEGNTTGAEPVTYSWKTGDEVWKKSEKLIPITKKEHGQVKVFTCKMKNPVSEKESDPLLNGLYIIKKEEQEGYSTGGIVGGIFGFLLVAAVAPAVGIWWACKNDKFPYWKQHIAKNGNARTSKADGEATLVLMDGSSPTNTSPGAKPGSEDGPAGGVADPLLKEKPPGSQEEPADPPLNTPHENNTDIKDEPAEEEAPPKPPHEKNTVIEDPPTGGEADTELDAKL</sequence>
<feature type="region of interest" description="Disordered" evidence="5">
    <location>
        <begin position="268"/>
        <end position="362"/>
    </location>
</feature>
<dbReference type="InterPro" id="IPR015631">
    <property type="entry name" value="CD2/SLAM_rcpt"/>
</dbReference>
<organism evidence="8 9">
    <name type="scientific">Pagothenia borchgrevinki</name>
    <name type="common">Bald rockcod</name>
    <name type="synonym">Trematomus borchgrevinki</name>
    <dbReference type="NCBI Taxonomy" id="8213"/>
    <lineage>
        <taxon>Eukaryota</taxon>
        <taxon>Metazoa</taxon>
        <taxon>Chordata</taxon>
        <taxon>Craniata</taxon>
        <taxon>Vertebrata</taxon>
        <taxon>Euteleostomi</taxon>
        <taxon>Actinopterygii</taxon>
        <taxon>Neopterygii</taxon>
        <taxon>Teleostei</taxon>
        <taxon>Neoteleostei</taxon>
        <taxon>Acanthomorphata</taxon>
        <taxon>Eupercaria</taxon>
        <taxon>Perciformes</taxon>
        <taxon>Notothenioidei</taxon>
        <taxon>Nototheniidae</taxon>
        <taxon>Pagothenia</taxon>
    </lineage>
</organism>
<keyword evidence="6" id="KW-0812">Transmembrane</keyword>
<dbReference type="Pfam" id="PF13895">
    <property type="entry name" value="Ig_2"/>
    <property type="match status" value="1"/>
</dbReference>
<dbReference type="PANTHER" id="PTHR12080:SF134">
    <property type="entry name" value="CD48 ANTIGEN"/>
    <property type="match status" value="1"/>
</dbReference>
<name>A0ABD2GBC2_PAGBO</name>
<feature type="compositionally biased region" description="Basic and acidic residues" evidence="5">
    <location>
        <begin position="320"/>
        <end position="344"/>
    </location>
</feature>
<dbReference type="AlphaFoldDB" id="A0ABD2GBC2"/>
<accession>A0ABD2GBC2</accession>
<dbReference type="GO" id="GO:0016020">
    <property type="term" value="C:membrane"/>
    <property type="evidence" value="ECO:0007669"/>
    <property type="project" value="UniProtKB-SubCell"/>
</dbReference>
<keyword evidence="3 6" id="KW-0472">Membrane</keyword>
<dbReference type="InterPro" id="IPR036179">
    <property type="entry name" value="Ig-like_dom_sf"/>
</dbReference>
<feature type="signal peptide" evidence="7">
    <location>
        <begin position="1"/>
        <end position="20"/>
    </location>
</feature>
<feature type="transmembrane region" description="Helical" evidence="6">
    <location>
        <begin position="214"/>
        <end position="237"/>
    </location>
</feature>
<dbReference type="EMBL" id="JBIYXZ010002081">
    <property type="protein sequence ID" value="KAL3050643.1"/>
    <property type="molecule type" value="Genomic_DNA"/>
</dbReference>
<keyword evidence="4" id="KW-0325">Glycoprotein</keyword>
<dbReference type="InterPro" id="IPR013783">
    <property type="entry name" value="Ig-like_fold"/>
</dbReference>
<evidence type="ECO:0000256" key="6">
    <source>
        <dbReference type="SAM" id="Phobius"/>
    </source>
</evidence>
<comment type="caution">
    <text evidence="8">The sequence shown here is derived from an EMBL/GenBank/DDBJ whole genome shotgun (WGS) entry which is preliminary data.</text>
</comment>
<reference evidence="8 9" key="2">
    <citation type="journal article" date="2024" name="G3 (Bethesda)">
        <title>The genome of the cryopelagic Antarctic bald notothen, Trematomus borchgrevinki.</title>
        <authorList>
            <person name="Rayamajhi N."/>
            <person name="Rivera-Colon A.G."/>
            <person name="Minhas B.F."/>
            <person name="Cheng C.C."/>
            <person name="Catchen J.M."/>
        </authorList>
    </citation>
    <scope>NUCLEOTIDE SEQUENCE [LARGE SCALE GENOMIC DNA]</scope>
    <source>
        <strain evidence="8">AGRC-2024</strain>
    </source>
</reference>